<feature type="signal peptide" evidence="1">
    <location>
        <begin position="1"/>
        <end position="22"/>
    </location>
</feature>
<reference evidence="2" key="1">
    <citation type="submission" date="2023-03" db="EMBL/GenBank/DDBJ databases">
        <title>Massive genome expansion in bonnet fungi (Mycena s.s.) driven by repeated elements and novel gene families across ecological guilds.</title>
        <authorList>
            <consortium name="Lawrence Berkeley National Laboratory"/>
            <person name="Harder C.B."/>
            <person name="Miyauchi S."/>
            <person name="Viragh M."/>
            <person name="Kuo A."/>
            <person name="Thoen E."/>
            <person name="Andreopoulos B."/>
            <person name="Lu D."/>
            <person name="Skrede I."/>
            <person name="Drula E."/>
            <person name="Henrissat B."/>
            <person name="Morin E."/>
            <person name="Kohler A."/>
            <person name="Barry K."/>
            <person name="LaButti K."/>
            <person name="Morin E."/>
            <person name="Salamov A."/>
            <person name="Lipzen A."/>
            <person name="Mereny Z."/>
            <person name="Hegedus B."/>
            <person name="Baldrian P."/>
            <person name="Stursova M."/>
            <person name="Weitz H."/>
            <person name="Taylor A."/>
            <person name="Grigoriev I.V."/>
            <person name="Nagy L.G."/>
            <person name="Martin F."/>
            <person name="Kauserud H."/>
        </authorList>
    </citation>
    <scope>NUCLEOTIDE SEQUENCE</scope>
    <source>
        <strain evidence="2">CBHHK002</strain>
    </source>
</reference>
<sequence length="86" mass="8371">MRAFKILIVPLLALSGITLVEAGPIAYALCQTGCNTVAVACYAGAGLVFGTVVAAPAAPAAAIACNVALGTCSATYATVALFAPTP</sequence>
<comment type="caution">
    <text evidence="2">The sequence shown here is derived from an EMBL/GenBank/DDBJ whole genome shotgun (WGS) entry which is preliminary data.</text>
</comment>
<dbReference type="EMBL" id="JARIHO010000037">
    <property type="protein sequence ID" value="KAJ7330443.1"/>
    <property type="molecule type" value="Genomic_DNA"/>
</dbReference>
<proteinExistence type="predicted"/>
<dbReference type="AlphaFoldDB" id="A0AAD6ZN64"/>
<gene>
    <name evidence="2" type="ORF">DFH08DRAFT_751195</name>
</gene>
<dbReference type="PANTHER" id="PTHR37475:SF1">
    <property type="entry name" value="ZYGOTE-SPECIFIC PROTEIN"/>
    <property type="match status" value="1"/>
</dbReference>
<evidence type="ECO:0000313" key="2">
    <source>
        <dbReference type="EMBL" id="KAJ7330443.1"/>
    </source>
</evidence>
<dbReference type="Proteomes" id="UP001218218">
    <property type="component" value="Unassembled WGS sequence"/>
</dbReference>
<accession>A0AAD6ZN64</accession>
<keyword evidence="3" id="KW-1185">Reference proteome</keyword>
<dbReference type="PANTHER" id="PTHR37475">
    <property type="entry name" value="ZYGOTE-SPECIFIC CLASS V COPY B GENE PROTEIN"/>
    <property type="match status" value="1"/>
</dbReference>
<evidence type="ECO:0000313" key="3">
    <source>
        <dbReference type="Proteomes" id="UP001218218"/>
    </source>
</evidence>
<keyword evidence="1" id="KW-0732">Signal</keyword>
<evidence type="ECO:0000256" key="1">
    <source>
        <dbReference type="SAM" id="SignalP"/>
    </source>
</evidence>
<organism evidence="2 3">
    <name type="scientific">Mycena albidolilacea</name>
    <dbReference type="NCBI Taxonomy" id="1033008"/>
    <lineage>
        <taxon>Eukaryota</taxon>
        <taxon>Fungi</taxon>
        <taxon>Dikarya</taxon>
        <taxon>Basidiomycota</taxon>
        <taxon>Agaricomycotina</taxon>
        <taxon>Agaricomycetes</taxon>
        <taxon>Agaricomycetidae</taxon>
        <taxon>Agaricales</taxon>
        <taxon>Marasmiineae</taxon>
        <taxon>Mycenaceae</taxon>
        <taxon>Mycena</taxon>
    </lineage>
</organism>
<evidence type="ECO:0008006" key="4">
    <source>
        <dbReference type="Google" id="ProtNLM"/>
    </source>
</evidence>
<feature type="chain" id="PRO_5042127102" description="Cysteine-rich protein" evidence="1">
    <location>
        <begin position="23"/>
        <end position="86"/>
    </location>
</feature>
<protein>
    <recommendedName>
        <fullName evidence="4">Cysteine-rich protein</fullName>
    </recommendedName>
</protein>
<name>A0AAD6ZN64_9AGAR</name>